<dbReference type="Gene3D" id="2.120.10.30">
    <property type="entry name" value="TolB, C-terminal domain"/>
    <property type="match status" value="1"/>
</dbReference>
<dbReference type="AlphaFoldDB" id="A0A1I7KTB8"/>
<gene>
    <name evidence="1" type="ORF">SAMN04487941_4088</name>
</gene>
<dbReference type="OrthoDB" id="9770043at2"/>
<dbReference type="STRING" id="388950.GCA_001611675_03211"/>
<dbReference type="PANTHER" id="PTHR33546">
    <property type="entry name" value="LARGE, MULTIFUNCTIONAL SECRETED PROTEIN-RELATED"/>
    <property type="match status" value="1"/>
</dbReference>
<reference evidence="2" key="1">
    <citation type="submission" date="2016-10" db="EMBL/GenBank/DDBJ databases">
        <authorList>
            <person name="Varghese N."/>
        </authorList>
    </citation>
    <scope>NUCLEOTIDE SEQUENCE [LARGE SCALE GENOMIC DNA]</scope>
    <source>
        <strain evidence="2">DSM 18820</strain>
    </source>
</reference>
<dbReference type="EMBL" id="FPCA01000008">
    <property type="protein sequence ID" value="SFV00703.1"/>
    <property type="molecule type" value="Genomic_DNA"/>
</dbReference>
<organism evidence="1 2">
    <name type="scientific">Pontibacter akesuensis</name>
    <dbReference type="NCBI Taxonomy" id="388950"/>
    <lineage>
        <taxon>Bacteria</taxon>
        <taxon>Pseudomonadati</taxon>
        <taxon>Bacteroidota</taxon>
        <taxon>Cytophagia</taxon>
        <taxon>Cytophagales</taxon>
        <taxon>Hymenobacteraceae</taxon>
        <taxon>Pontibacter</taxon>
    </lineage>
</organism>
<protein>
    <submittedName>
        <fullName evidence="1">Glucose/arabinose dehydrogenase, beta-propeller fold</fullName>
    </submittedName>
</protein>
<dbReference type="Proteomes" id="UP000182491">
    <property type="component" value="Unassembled WGS sequence"/>
</dbReference>
<accession>A0A1I7KTB8</accession>
<dbReference type="RefSeq" id="WP_068839084.1">
    <property type="nucleotide sequence ID" value="NZ_BMXC01000007.1"/>
</dbReference>
<proteinExistence type="predicted"/>
<evidence type="ECO:0000313" key="2">
    <source>
        <dbReference type="Proteomes" id="UP000182491"/>
    </source>
</evidence>
<dbReference type="SUPFAM" id="SSF101898">
    <property type="entry name" value="NHL repeat"/>
    <property type="match status" value="1"/>
</dbReference>
<sequence length="500" mass="54493">MAEKKEVNPSNSGFSIGKAPIRATRAPVGALRNMTVPARPVVDPADVVVPEGYQVEVAMAGLSFPTDIAFADDGTVFVSEGGSSWPTRPYMPARVLMIKPDGGVEAITMKVQAGPRGIAWRDGELYMCLKGGYHMQVCKYNLETGELKVLIDKLPSGGWHEPGGPIFGDDGLMYFGNGSVSQQGVILPAGFTVDMAKHPLAHDVPGQDVTLTGNNVWSRDPRMPYPYLTQTGAFKPFGTPAEKGEVVKGDVFCNSAVWRSKPDGTDLELLAWGIRNPFGMALNEQGELYVSDNDFEEKGERAVANDPDRIWHIKNASKPYGTVSTPDWYGFPDICGDGLPVNHESHLPLKGKAAELLIQDPPPWAGPAAFLEQPHSCMCRMDFSKSDFFGHRGELFVSEWGTLAPLNSPRPEDLDHGFRVIRVDVKQGTGTPFMHNRKMGPASTYNTGGIERPVSCKFSPDGKSLYVLDFGVCKITQGSMFAFAHTGVLWKISRKEENNG</sequence>
<name>A0A1I7KTB8_9BACT</name>
<dbReference type="InterPro" id="IPR011042">
    <property type="entry name" value="6-blade_b-propeller_TolB-like"/>
</dbReference>
<dbReference type="PANTHER" id="PTHR33546:SF1">
    <property type="entry name" value="LARGE, MULTIFUNCTIONAL SECRETED PROTEIN"/>
    <property type="match status" value="1"/>
</dbReference>
<evidence type="ECO:0000313" key="1">
    <source>
        <dbReference type="EMBL" id="SFV00703.1"/>
    </source>
</evidence>
<keyword evidence="2" id="KW-1185">Reference proteome</keyword>